<sequence length="153" mass="17200">MQKTLLIFLGLLGVCWSASLVGTTGDQEACLYEDEIWGGEDIRKFYFCINGEVYEDTCDTDYYFVRNATYSGCLPSALMNPQCVNLDAVEPDCEGLSAEQPQPTDLLNQYYLCTDDGVKQLSCGEDKAFINQDGYLGCFPWTQWRTLRNCSEG</sequence>
<gene>
    <name evidence="3" type="primary">LOC4800751</name>
</gene>
<feature type="signal peptide" evidence="1">
    <location>
        <begin position="1"/>
        <end position="17"/>
    </location>
</feature>
<organism evidence="2 3">
    <name type="scientific">Drosophila pseudoobscura pseudoobscura</name>
    <name type="common">Fruit fly</name>
    <dbReference type="NCBI Taxonomy" id="46245"/>
    <lineage>
        <taxon>Eukaryota</taxon>
        <taxon>Metazoa</taxon>
        <taxon>Ecdysozoa</taxon>
        <taxon>Arthropoda</taxon>
        <taxon>Hexapoda</taxon>
        <taxon>Insecta</taxon>
        <taxon>Pterygota</taxon>
        <taxon>Neoptera</taxon>
        <taxon>Endopterygota</taxon>
        <taxon>Diptera</taxon>
        <taxon>Brachycera</taxon>
        <taxon>Muscomorpha</taxon>
        <taxon>Ephydroidea</taxon>
        <taxon>Drosophilidae</taxon>
        <taxon>Drosophila</taxon>
        <taxon>Sophophora</taxon>
    </lineage>
</organism>
<keyword evidence="2" id="KW-1185">Reference proteome</keyword>
<evidence type="ECO:0008006" key="4">
    <source>
        <dbReference type="Google" id="ProtNLM"/>
    </source>
</evidence>
<evidence type="ECO:0000313" key="2">
    <source>
        <dbReference type="Proteomes" id="UP000001819"/>
    </source>
</evidence>
<dbReference type="AlphaFoldDB" id="A0A6I8UMZ1"/>
<reference evidence="3" key="2">
    <citation type="submission" date="2025-08" db="UniProtKB">
        <authorList>
            <consortium name="RefSeq"/>
        </authorList>
    </citation>
    <scope>IDENTIFICATION</scope>
    <source>
        <strain evidence="3">MV-25-SWS-2005</strain>
        <tissue evidence="3">Whole body</tissue>
    </source>
</reference>
<evidence type="ECO:0000313" key="3">
    <source>
        <dbReference type="RefSeq" id="XP_001357968.4"/>
    </source>
</evidence>
<evidence type="ECO:0000256" key="1">
    <source>
        <dbReference type="SAM" id="SignalP"/>
    </source>
</evidence>
<dbReference type="InParanoid" id="A0A6I8UMZ1"/>
<keyword evidence="1" id="KW-0732">Signal</keyword>
<dbReference type="KEGG" id="dpo:4800751"/>
<protein>
    <recommendedName>
        <fullName evidence="4">Peritrophin-44</fullName>
    </recommendedName>
</protein>
<feature type="chain" id="PRO_5026275380" description="Peritrophin-44" evidence="1">
    <location>
        <begin position="18"/>
        <end position="153"/>
    </location>
</feature>
<accession>A0A6I8UMZ1</accession>
<dbReference type="Proteomes" id="UP000001819">
    <property type="component" value="Chromosome 2"/>
</dbReference>
<reference evidence="2" key="1">
    <citation type="submission" date="2024-06" db="UniProtKB">
        <authorList>
            <consortium name="RefSeq"/>
        </authorList>
    </citation>
    <scope>NUCLEOTIDE SEQUENCE [LARGE SCALE GENOMIC DNA]</scope>
    <source>
        <strain evidence="2">MV2-25</strain>
    </source>
</reference>
<proteinExistence type="predicted"/>
<dbReference type="FunCoup" id="A0A6I8UMZ1">
    <property type="interactions" value="1"/>
</dbReference>
<dbReference type="RefSeq" id="XP_001357968.4">
    <property type="nucleotide sequence ID" value="XM_001357931.4"/>
</dbReference>
<name>A0A6I8UMZ1_DROPS</name>